<feature type="compositionally biased region" description="Basic and acidic residues" evidence="1">
    <location>
        <begin position="294"/>
        <end position="308"/>
    </location>
</feature>
<gene>
    <name evidence="3" type="ORF">BGZ99_003808</name>
</gene>
<feature type="compositionally biased region" description="Low complexity" evidence="1">
    <location>
        <begin position="309"/>
        <end position="318"/>
    </location>
</feature>
<feature type="domain" description="BTB" evidence="2">
    <location>
        <begin position="374"/>
        <end position="443"/>
    </location>
</feature>
<dbReference type="AlphaFoldDB" id="A0A9P6RNT0"/>
<evidence type="ECO:0000313" key="4">
    <source>
        <dbReference type="Proteomes" id="UP000738325"/>
    </source>
</evidence>
<comment type="caution">
    <text evidence="3">The sequence shown here is derived from an EMBL/GenBank/DDBJ whole genome shotgun (WGS) entry which is preliminary data.</text>
</comment>
<keyword evidence="4" id="KW-1185">Reference proteome</keyword>
<dbReference type="OrthoDB" id="194443at2759"/>
<evidence type="ECO:0000256" key="1">
    <source>
        <dbReference type="SAM" id="MobiDB-lite"/>
    </source>
</evidence>
<dbReference type="EMBL" id="JAAAIP010000238">
    <property type="protein sequence ID" value="KAG0321593.1"/>
    <property type="molecule type" value="Genomic_DNA"/>
</dbReference>
<feature type="region of interest" description="Disordered" evidence="1">
    <location>
        <begin position="294"/>
        <end position="362"/>
    </location>
</feature>
<dbReference type="SUPFAM" id="SSF54695">
    <property type="entry name" value="POZ domain"/>
    <property type="match status" value="1"/>
</dbReference>
<organism evidence="3 4">
    <name type="scientific">Dissophora globulifera</name>
    <dbReference type="NCBI Taxonomy" id="979702"/>
    <lineage>
        <taxon>Eukaryota</taxon>
        <taxon>Fungi</taxon>
        <taxon>Fungi incertae sedis</taxon>
        <taxon>Mucoromycota</taxon>
        <taxon>Mortierellomycotina</taxon>
        <taxon>Mortierellomycetes</taxon>
        <taxon>Mortierellales</taxon>
        <taxon>Mortierellaceae</taxon>
        <taxon>Dissophora</taxon>
    </lineage>
</organism>
<proteinExistence type="predicted"/>
<evidence type="ECO:0000313" key="3">
    <source>
        <dbReference type="EMBL" id="KAG0321593.1"/>
    </source>
</evidence>
<dbReference type="PROSITE" id="PS50097">
    <property type="entry name" value="BTB"/>
    <property type="match status" value="1"/>
</dbReference>
<dbReference type="InterPro" id="IPR011333">
    <property type="entry name" value="SKP1/BTB/POZ_sf"/>
</dbReference>
<name>A0A9P6RNT0_9FUNG</name>
<protein>
    <recommendedName>
        <fullName evidence="2">BTB domain-containing protein</fullName>
    </recommendedName>
</protein>
<accession>A0A9P6RNT0</accession>
<dbReference type="PANTHER" id="PTHR24413">
    <property type="entry name" value="SPECKLE-TYPE POZ PROTEIN"/>
    <property type="match status" value="1"/>
</dbReference>
<dbReference type="Proteomes" id="UP000738325">
    <property type="component" value="Unassembled WGS sequence"/>
</dbReference>
<feature type="compositionally biased region" description="Basic and acidic residues" evidence="1">
    <location>
        <begin position="321"/>
        <end position="339"/>
    </location>
</feature>
<dbReference type="Pfam" id="PF00651">
    <property type="entry name" value="BTB"/>
    <property type="match status" value="1"/>
</dbReference>
<dbReference type="Gene3D" id="3.30.710.10">
    <property type="entry name" value="Potassium Channel Kv1.1, Chain A"/>
    <property type="match status" value="1"/>
</dbReference>
<dbReference type="InterPro" id="IPR000210">
    <property type="entry name" value="BTB/POZ_dom"/>
</dbReference>
<sequence>MTMSAPTAATSLFGSVSTATPSTATATGSIGSAATITSTPTPITTAAAPTTGTTTIAAGTDARTSLFVSQTAEYSKAIRFWFDWPSLEMYPSKTYSKTVRPKSTKPGDDIQFQCTVKQVEDCFVLNLVMAKDEDFQKMLWVKSATILSTDGSVRRTCSTNAWPSSRMINVSGPLEAGLLPKTILSKYVVQVILSNESIFPESPVLADDLPHSTHCDGILIRMLEDVNSYDVFFDFEVPETFDTALAADVGESLDISMAEAGGGSRDNLGVKRYEVKDKKEDYVVAVEDGNKERVIAENKNATTDRESNKNNTNNNYTTGEAKVKDENQGQDKGKGRSVNDESAASTNNNMQNQNFGVNEGSSTPATVATAAAITTATIPTTRTESVGAHKLVLAGSNYFKTMFSSSFAEGGPGVKRVIIKDTDIHCFRLLIEFLYLGRLRASTYPKILTEDQAVDELPTWEDVYLVADRYDVPALRQMAVVRLLAGLDGSWAVSFLFRTAYLFEDLRPRLIRYVAQHCMAKIVDKKLQKQYFDHPECSSIFGEIMSELWSSVSRQARSTTAN</sequence>
<reference evidence="3" key="1">
    <citation type="journal article" date="2020" name="Fungal Divers.">
        <title>Resolving the Mortierellaceae phylogeny through synthesis of multi-gene phylogenetics and phylogenomics.</title>
        <authorList>
            <person name="Vandepol N."/>
            <person name="Liber J."/>
            <person name="Desiro A."/>
            <person name="Na H."/>
            <person name="Kennedy M."/>
            <person name="Barry K."/>
            <person name="Grigoriev I.V."/>
            <person name="Miller A.N."/>
            <person name="O'Donnell K."/>
            <person name="Stajich J.E."/>
            <person name="Bonito G."/>
        </authorList>
    </citation>
    <scope>NUCLEOTIDE SEQUENCE</scope>
    <source>
        <strain evidence="3">REB-010B</strain>
    </source>
</reference>
<dbReference type="SMART" id="SM00225">
    <property type="entry name" value="BTB"/>
    <property type="match status" value="1"/>
</dbReference>
<evidence type="ECO:0000259" key="2">
    <source>
        <dbReference type="PROSITE" id="PS50097"/>
    </source>
</evidence>
<dbReference type="CDD" id="cd18186">
    <property type="entry name" value="BTB_POZ_ZBTB_KLHL-like"/>
    <property type="match status" value="1"/>
</dbReference>